<feature type="repeat" description="TPR" evidence="8">
    <location>
        <begin position="548"/>
        <end position="581"/>
    </location>
</feature>
<evidence type="ECO:0000256" key="8">
    <source>
        <dbReference type="PROSITE-ProRule" id="PRU00339"/>
    </source>
</evidence>
<dbReference type="Pfam" id="PF13231">
    <property type="entry name" value="PMT_2"/>
    <property type="match status" value="1"/>
</dbReference>
<dbReference type="InterPro" id="IPR050297">
    <property type="entry name" value="LipidA_mod_glycosyltrf_83"/>
</dbReference>
<feature type="transmembrane region" description="Helical" evidence="9">
    <location>
        <begin position="128"/>
        <end position="158"/>
    </location>
</feature>
<feature type="transmembrane region" description="Helical" evidence="9">
    <location>
        <begin position="309"/>
        <end position="328"/>
    </location>
</feature>
<feature type="repeat" description="TPR" evidence="8">
    <location>
        <begin position="480"/>
        <end position="513"/>
    </location>
</feature>
<name>A0A7V0T549_UNCW3</name>
<keyword evidence="4" id="KW-0808">Transferase</keyword>
<feature type="transmembrane region" description="Helical" evidence="9">
    <location>
        <begin position="165"/>
        <end position="184"/>
    </location>
</feature>
<comment type="subcellular location">
    <subcellularLocation>
        <location evidence="1">Cell membrane</location>
        <topology evidence="1">Multi-pass membrane protein</topology>
    </subcellularLocation>
</comment>
<evidence type="ECO:0000256" key="9">
    <source>
        <dbReference type="SAM" id="Phobius"/>
    </source>
</evidence>
<keyword evidence="7 9" id="KW-0472">Membrane</keyword>
<dbReference type="InterPro" id="IPR011990">
    <property type="entry name" value="TPR-like_helical_dom_sf"/>
</dbReference>
<keyword evidence="5 9" id="KW-0812">Transmembrane</keyword>
<feature type="transmembrane region" description="Helical" evidence="9">
    <location>
        <begin position="79"/>
        <end position="97"/>
    </location>
</feature>
<dbReference type="EMBL" id="DSBX01000084">
    <property type="protein sequence ID" value="HDQ99088.1"/>
    <property type="molecule type" value="Genomic_DNA"/>
</dbReference>
<feature type="transmembrane region" description="Helical" evidence="9">
    <location>
        <begin position="360"/>
        <end position="378"/>
    </location>
</feature>
<evidence type="ECO:0000256" key="3">
    <source>
        <dbReference type="ARBA" id="ARBA00022676"/>
    </source>
</evidence>
<accession>A0A7V0T549</accession>
<evidence type="ECO:0000256" key="4">
    <source>
        <dbReference type="ARBA" id="ARBA00022679"/>
    </source>
</evidence>
<dbReference type="GO" id="GO:0005886">
    <property type="term" value="C:plasma membrane"/>
    <property type="evidence" value="ECO:0007669"/>
    <property type="project" value="UniProtKB-SubCell"/>
</dbReference>
<evidence type="ECO:0000256" key="1">
    <source>
        <dbReference type="ARBA" id="ARBA00004651"/>
    </source>
</evidence>
<keyword evidence="6 9" id="KW-1133">Transmembrane helix</keyword>
<sequence length="592" mass="64882">MDALFHHRWALAIAAGVEFMPGAFFRAPLYPHFLALLYRAFGPNLVLVRVVQAVLGALGCALAWLLIKRVLVGHRQAGAVAFVAALAWAAWPLALWFDGELLIPALLTPLLLLVLVLFYRSIDTDRHWWLPGLVLGAAALARPNALVIAVAFVGWLFFRYRRRAWSRAGAFAAALVLVILPVTVRNARAGDTVPIAWQGGTNFYIGNNPESDGRTAIVPGTRPDWWGGYNDVKRRAEQALGRTLRGSEIDRYWLGRGLRFWREQPAVALGRTGRKLLLLVSGYEIANNRDIYAARSRTFLRPFLFATPWLKFPFGLLLPLVLAGVWLLRRRAARLAPLYLFLGGYGLSFVPFFITARYRLPLVPVLLGLAAAGGLALVRSRGRELAVALVLIVVGLVLGNADLAGTGRPVEAYHAPLADATGLFETGRADEAAAVLDRALAADSSIELLVLRVSVELRRNRPAEAEAAARAAQARAPDHPSVLGVLGNVMARTGRSREAEAAYRRMLELDPASVAALLNLGNLALAERRLDEARERYRQALAVSPAHAPTLYHLGLVEYYAGRADEAHALWHRVLRLEPGHAGARRALAELR</sequence>
<dbReference type="PANTHER" id="PTHR33908">
    <property type="entry name" value="MANNOSYLTRANSFERASE YKCB-RELATED"/>
    <property type="match status" value="1"/>
</dbReference>
<dbReference type="Gene3D" id="1.25.40.10">
    <property type="entry name" value="Tetratricopeptide repeat domain"/>
    <property type="match status" value="2"/>
</dbReference>
<evidence type="ECO:0000256" key="2">
    <source>
        <dbReference type="ARBA" id="ARBA00022475"/>
    </source>
</evidence>
<organism evidence="11">
    <name type="scientific">candidate division WOR-3 bacterium</name>
    <dbReference type="NCBI Taxonomy" id="2052148"/>
    <lineage>
        <taxon>Bacteria</taxon>
        <taxon>Bacteria division WOR-3</taxon>
    </lineage>
</organism>
<feature type="repeat" description="TPR" evidence="8">
    <location>
        <begin position="514"/>
        <end position="547"/>
    </location>
</feature>
<feature type="domain" description="Glycosyltransferase RgtA/B/C/D-like" evidence="10">
    <location>
        <begin position="26"/>
        <end position="180"/>
    </location>
</feature>
<proteinExistence type="predicted"/>
<dbReference type="InterPro" id="IPR038731">
    <property type="entry name" value="RgtA/B/C-like"/>
</dbReference>
<dbReference type="SMART" id="SM00028">
    <property type="entry name" value="TPR"/>
    <property type="match status" value="4"/>
</dbReference>
<dbReference type="AlphaFoldDB" id="A0A7V0T549"/>
<dbReference type="Pfam" id="PF13432">
    <property type="entry name" value="TPR_16"/>
    <property type="match status" value="2"/>
</dbReference>
<feature type="transmembrane region" description="Helical" evidence="9">
    <location>
        <begin position="385"/>
        <end position="401"/>
    </location>
</feature>
<keyword evidence="3" id="KW-0328">Glycosyltransferase</keyword>
<protein>
    <submittedName>
        <fullName evidence="11">Tetratricopeptide repeat protein</fullName>
    </submittedName>
</protein>
<feature type="transmembrane region" description="Helical" evidence="9">
    <location>
        <begin position="335"/>
        <end position="354"/>
    </location>
</feature>
<dbReference type="GO" id="GO:0016763">
    <property type="term" value="F:pentosyltransferase activity"/>
    <property type="evidence" value="ECO:0007669"/>
    <property type="project" value="TreeGrafter"/>
</dbReference>
<keyword evidence="2" id="KW-1003">Cell membrane</keyword>
<dbReference type="PANTHER" id="PTHR33908:SF11">
    <property type="entry name" value="MEMBRANE PROTEIN"/>
    <property type="match status" value="1"/>
</dbReference>
<evidence type="ECO:0000256" key="6">
    <source>
        <dbReference type="ARBA" id="ARBA00022989"/>
    </source>
</evidence>
<feature type="transmembrane region" description="Helical" evidence="9">
    <location>
        <begin position="102"/>
        <end position="122"/>
    </location>
</feature>
<dbReference type="Proteomes" id="UP000885672">
    <property type="component" value="Unassembled WGS sequence"/>
</dbReference>
<dbReference type="InterPro" id="IPR019734">
    <property type="entry name" value="TPR_rpt"/>
</dbReference>
<dbReference type="GO" id="GO:0009103">
    <property type="term" value="P:lipopolysaccharide biosynthetic process"/>
    <property type="evidence" value="ECO:0007669"/>
    <property type="project" value="UniProtKB-ARBA"/>
</dbReference>
<dbReference type="SUPFAM" id="SSF48452">
    <property type="entry name" value="TPR-like"/>
    <property type="match status" value="1"/>
</dbReference>
<keyword evidence="8" id="KW-0802">TPR repeat</keyword>
<reference evidence="11" key="1">
    <citation type="journal article" date="2020" name="mSystems">
        <title>Genome- and Community-Level Interaction Insights into Carbon Utilization and Element Cycling Functions of Hydrothermarchaeota in Hydrothermal Sediment.</title>
        <authorList>
            <person name="Zhou Z."/>
            <person name="Liu Y."/>
            <person name="Xu W."/>
            <person name="Pan J."/>
            <person name="Luo Z.H."/>
            <person name="Li M."/>
        </authorList>
    </citation>
    <scope>NUCLEOTIDE SEQUENCE [LARGE SCALE GENOMIC DNA]</scope>
    <source>
        <strain evidence="11">SpSt-1182</strain>
    </source>
</reference>
<dbReference type="PROSITE" id="PS50005">
    <property type="entry name" value="TPR"/>
    <property type="match status" value="3"/>
</dbReference>
<evidence type="ECO:0000256" key="5">
    <source>
        <dbReference type="ARBA" id="ARBA00022692"/>
    </source>
</evidence>
<evidence type="ECO:0000259" key="10">
    <source>
        <dbReference type="Pfam" id="PF13231"/>
    </source>
</evidence>
<comment type="caution">
    <text evidence="11">The sequence shown here is derived from an EMBL/GenBank/DDBJ whole genome shotgun (WGS) entry which is preliminary data.</text>
</comment>
<evidence type="ECO:0000313" key="11">
    <source>
        <dbReference type="EMBL" id="HDQ99088.1"/>
    </source>
</evidence>
<evidence type="ECO:0000256" key="7">
    <source>
        <dbReference type="ARBA" id="ARBA00023136"/>
    </source>
</evidence>
<gene>
    <name evidence="11" type="ORF">ENN51_02215</name>
</gene>
<feature type="transmembrane region" description="Helical" evidence="9">
    <location>
        <begin position="46"/>
        <end position="67"/>
    </location>
</feature>